<feature type="region of interest" description="Disordered" evidence="1">
    <location>
        <begin position="1"/>
        <end position="36"/>
    </location>
</feature>
<dbReference type="EMBL" id="CAJVAS010000010">
    <property type="protein sequence ID" value="CAG7626006.1"/>
    <property type="molecule type" value="Genomic_DNA"/>
</dbReference>
<comment type="caution">
    <text evidence="2">The sequence shown here is derived from an EMBL/GenBank/DDBJ whole genome shotgun (WGS) entry which is preliminary data.</text>
</comment>
<name>A0A916K411_9BACL</name>
<proteinExistence type="predicted"/>
<protein>
    <submittedName>
        <fullName evidence="2">Uncharacterized protein</fullName>
    </submittedName>
</protein>
<reference evidence="2" key="1">
    <citation type="submission" date="2021-06" db="EMBL/GenBank/DDBJ databases">
        <authorList>
            <person name="Criscuolo A."/>
        </authorList>
    </citation>
    <scope>NUCLEOTIDE SEQUENCE</scope>
    <source>
        <strain evidence="2">CIP111600</strain>
    </source>
</reference>
<organism evidence="2 3">
    <name type="scientific">Paenibacillus solanacearum</name>
    <dbReference type="NCBI Taxonomy" id="2048548"/>
    <lineage>
        <taxon>Bacteria</taxon>
        <taxon>Bacillati</taxon>
        <taxon>Bacillota</taxon>
        <taxon>Bacilli</taxon>
        <taxon>Bacillales</taxon>
        <taxon>Paenibacillaceae</taxon>
        <taxon>Paenibacillus</taxon>
    </lineage>
</organism>
<evidence type="ECO:0000313" key="3">
    <source>
        <dbReference type="Proteomes" id="UP000693672"/>
    </source>
</evidence>
<dbReference type="AlphaFoldDB" id="A0A916K411"/>
<dbReference type="RefSeq" id="WP_218092546.1">
    <property type="nucleotide sequence ID" value="NZ_CAJVAS010000010.1"/>
</dbReference>
<sequence length="78" mass="9152">MAQSSAKKQRMKLERQGKLNPESNRGLWGGVMPVERMTPTLHEKTRRLEHKHKKKWNRSLHDSDGSISFCVCLPRYYA</sequence>
<accession>A0A916K411</accession>
<evidence type="ECO:0000313" key="2">
    <source>
        <dbReference type="EMBL" id="CAG7626006.1"/>
    </source>
</evidence>
<evidence type="ECO:0000256" key="1">
    <source>
        <dbReference type="SAM" id="MobiDB-lite"/>
    </source>
</evidence>
<keyword evidence="3" id="KW-1185">Reference proteome</keyword>
<dbReference type="Proteomes" id="UP000693672">
    <property type="component" value="Unassembled WGS sequence"/>
</dbReference>
<gene>
    <name evidence="2" type="ORF">PAESOLCIP111_02786</name>
</gene>